<proteinExistence type="inferred from homology"/>
<evidence type="ECO:0000256" key="6">
    <source>
        <dbReference type="ARBA" id="ARBA00035197"/>
    </source>
</evidence>
<dbReference type="SUPFAM" id="SSF53137">
    <property type="entry name" value="Translational machinery components"/>
    <property type="match status" value="1"/>
</dbReference>
<dbReference type="GO" id="GO:0008097">
    <property type="term" value="F:5S rRNA binding"/>
    <property type="evidence" value="ECO:0007669"/>
    <property type="project" value="TreeGrafter"/>
</dbReference>
<accession>A0A1F7IY50</accession>
<evidence type="ECO:0000256" key="7">
    <source>
        <dbReference type="HAMAP-Rule" id="MF_01337"/>
    </source>
</evidence>
<gene>
    <name evidence="7" type="primary">rplR</name>
    <name evidence="8" type="ORF">A3A93_02120</name>
</gene>
<evidence type="ECO:0000256" key="2">
    <source>
        <dbReference type="ARBA" id="ARBA00022730"/>
    </source>
</evidence>
<dbReference type="GO" id="GO:0003735">
    <property type="term" value="F:structural constituent of ribosome"/>
    <property type="evidence" value="ECO:0007669"/>
    <property type="project" value="InterPro"/>
</dbReference>
<dbReference type="EMBL" id="MGAL01000018">
    <property type="protein sequence ID" value="OGK48245.1"/>
    <property type="molecule type" value="Genomic_DNA"/>
</dbReference>
<keyword evidence="3 7" id="KW-0694">RNA-binding</keyword>
<dbReference type="GO" id="GO:0006412">
    <property type="term" value="P:translation"/>
    <property type="evidence" value="ECO:0007669"/>
    <property type="project" value="UniProtKB-UniRule"/>
</dbReference>
<sequence>MKNSNLKRKIRRQARARAKMLGTKTRPRISVARSNKYIYAQVIDDTSAKTIASYSSLTVKVKGTKMDQAKEVGKQLAEILKKHKISNVLFDRGSYIYKGRVKALVEGLRENTIKV</sequence>
<keyword evidence="5 7" id="KW-0687">Ribonucleoprotein</keyword>
<comment type="subunit">
    <text evidence="7">Part of the 50S ribosomal subunit; part of the 5S rRNA/L5/L18/L25 subcomplex. Contacts the 5S and 23S rRNAs.</text>
</comment>
<comment type="function">
    <text evidence="7">This is one of the proteins that bind and probably mediate the attachment of the 5S RNA into the large ribosomal subunit, where it forms part of the central protuberance.</text>
</comment>
<dbReference type="Proteomes" id="UP000177141">
    <property type="component" value="Unassembled WGS sequence"/>
</dbReference>
<dbReference type="InterPro" id="IPR005484">
    <property type="entry name" value="Ribosomal_uL18_bac/plant/anim"/>
</dbReference>
<dbReference type="AlphaFoldDB" id="A0A1F7IY50"/>
<dbReference type="NCBIfam" id="TIGR00060">
    <property type="entry name" value="L18_bact"/>
    <property type="match status" value="1"/>
</dbReference>
<dbReference type="InterPro" id="IPR004389">
    <property type="entry name" value="Ribosomal_uL18_bac-type"/>
</dbReference>
<evidence type="ECO:0000256" key="1">
    <source>
        <dbReference type="ARBA" id="ARBA00007116"/>
    </source>
</evidence>
<keyword evidence="2 7" id="KW-0699">rRNA-binding</keyword>
<evidence type="ECO:0000256" key="5">
    <source>
        <dbReference type="ARBA" id="ARBA00023274"/>
    </source>
</evidence>
<name>A0A1F7IY50_9BACT</name>
<dbReference type="Gene3D" id="3.30.420.100">
    <property type="match status" value="1"/>
</dbReference>
<organism evidence="8 9">
    <name type="scientific">Candidatus Roizmanbacteria bacterium RIFCSPLOWO2_01_FULL_38_12</name>
    <dbReference type="NCBI Taxonomy" id="1802061"/>
    <lineage>
        <taxon>Bacteria</taxon>
        <taxon>Candidatus Roizmaniibacteriota</taxon>
    </lineage>
</organism>
<evidence type="ECO:0000256" key="3">
    <source>
        <dbReference type="ARBA" id="ARBA00022884"/>
    </source>
</evidence>
<dbReference type="PANTHER" id="PTHR12899">
    <property type="entry name" value="39S RIBOSOMAL PROTEIN L18, MITOCHONDRIAL"/>
    <property type="match status" value="1"/>
</dbReference>
<dbReference type="InterPro" id="IPR057268">
    <property type="entry name" value="Ribosomal_L18"/>
</dbReference>
<comment type="caution">
    <text evidence="8">The sequence shown here is derived from an EMBL/GenBank/DDBJ whole genome shotgun (WGS) entry which is preliminary data.</text>
</comment>
<reference evidence="8 9" key="1">
    <citation type="journal article" date="2016" name="Nat. Commun.">
        <title>Thousands of microbial genomes shed light on interconnected biogeochemical processes in an aquifer system.</title>
        <authorList>
            <person name="Anantharaman K."/>
            <person name="Brown C.T."/>
            <person name="Hug L.A."/>
            <person name="Sharon I."/>
            <person name="Castelle C.J."/>
            <person name="Probst A.J."/>
            <person name="Thomas B.C."/>
            <person name="Singh A."/>
            <person name="Wilkins M.J."/>
            <person name="Karaoz U."/>
            <person name="Brodie E.L."/>
            <person name="Williams K.H."/>
            <person name="Hubbard S.S."/>
            <person name="Banfield J.F."/>
        </authorList>
    </citation>
    <scope>NUCLEOTIDE SEQUENCE [LARGE SCALE GENOMIC DNA]</scope>
</reference>
<dbReference type="Pfam" id="PF00861">
    <property type="entry name" value="Ribosomal_L18p"/>
    <property type="match status" value="1"/>
</dbReference>
<evidence type="ECO:0000313" key="8">
    <source>
        <dbReference type="EMBL" id="OGK48245.1"/>
    </source>
</evidence>
<dbReference type="GO" id="GO:0022625">
    <property type="term" value="C:cytosolic large ribosomal subunit"/>
    <property type="evidence" value="ECO:0007669"/>
    <property type="project" value="TreeGrafter"/>
</dbReference>
<dbReference type="CDD" id="cd00432">
    <property type="entry name" value="Ribosomal_L18_L5e"/>
    <property type="match status" value="1"/>
</dbReference>
<keyword evidence="4 7" id="KW-0689">Ribosomal protein</keyword>
<evidence type="ECO:0000313" key="9">
    <source>
        <dbReference type="Proteomes" id="UP000177141"/>
    </source>
</evidence>
<comment type="similarity">
    <text evidence="1 7">Belongs to the universal ribosomal protein uL18 family.</text>
</comment>
<dbReference type="PANTHER" id="PTHR12899:SF3">
    <property type="entry name" value="LARGE RIBOSOMAL SUBUNIT PROTEIN UL18M"/>
    <property type="match status" value="1"/>
</dbReference>
<evidence type="ECO:0000256" key="4">
    <source>
        <dbReference type="ARBA" id="ARBA00022980"/>
    </source>
</evidence>
<dbReference type="STRING" id="1802061.A3A93_02120"/>
<protein>
    <recommendedName>
        <fullName evidence="6 7">Large ribosomal subunit protein uL18</fullName>
    </recommendedName>
</protein>
<dbReference type="HAMAP" id="MF_01337_B">
    <property type="entry name" value="Ribosomal_uL18_B"/>
    <property type="match status" value="1"/>
</dbReference>